<dbReference type="InterPro" id="IPR009057">
    <property type="entry name" value="Homeodomain-like_sf"/>
</dbReference>
<keyword evidence="1" id="KW-0805">Transcription regulation</keyword>
<dbReference type="RefSeq" id="WP_130343115.1">
    <property type="nucleotide sequence ID" value="NZ_SGWQ01000002.1"/>
</dbReference>
<dbReference type="Pfam" id="PF00440">
    <property type="entry name" value="TetR_N"/>
    <property type="match status" value="1"/>
</dbReference>
<dbReference type="AlphaFoldDB" id="A0A4Q7L3D4"/>
<dbReference type="OrthoDB" id="326421at2"/>
<dbReference type="SUPFAM" id="SSF48498">
    <property type="entry name" value="Tetracyclin repressor-like, C-terminal domain"/>
    <property type="match status" value="1"/>
</dbReference>
<dbReference type="PANTHER" id="PTHR47506">
    <property type="entry name" value="TRANSCRIPTIONAL REGULATORY PROTEIN"/>
    <property type="match status" value="1"/>
</dbReference>
<accession>A0A4Q7L3D4</accession>
<dbReference type="InterPro" id="IPR001647">
    <property type="entry name" value="HTH_TetR"/>
</dbReference>
<evidence type="ECO:0000313" key="7">
    <source>
        <dbReference type="Proteomes" id="UP000294257"/>
    </source>
</evidence>
<sequence length="214" mass="23433">MRTERTDGRLARGRRTREVVLDAAIARASVDGLAGLSLGQLADSLGVSKSGLFSHWPDKEALQLAAIDHARAQWTDLISRPAVRAPRGVRRLFALHEARLSFYASEILPGGCFFHAVQADFDDKPGPVNTRIAEAKSDWLAFIASLAAKAVELGELRADTDPEQLAFEIEALGQCVIAHSRLVDDDSAYTRSRLAVLHRLRELATDPSILPEEQ</sequence>
<dbReference type="InterPro" id="IPR011075">
    <property type="entry name" value="TetR_C"/>
</dbReference>
<name>A0A4Q7L3D4_9PSEU</name>
<dbReference type="SUPFAM" id="SSF46689">
    <property type="entry name" value="Homeodomain-like"/>
    <property type="match status" value="1"/>
</dbReference>
<dbReference type="Proteomes" id="UP000294257">
    <property type="component" value="Unassembled WGS sequence"/>
</dbReference>
<protein>
    <submittedName>
        <fullName evidence="6">TetR family transcriptional regulator</fullName>
    </submittedName>
</protein>
<evidence type="ECO:0000313" key="6">
    <source>
        <dbReference type="EMBL" id="RZS43240.1"/>
    </source>
</evidence>
<organism evidence="6 7">
    <name type="scientific">Herbihabitans rhizosphaerae</name>
    <dbReference type="NCBI Taxonomy" id="1872711"/>
    <lineage>
        <taxon>Bacteria</taxon>
        <taxon>Bacillati</taxon>
        <taxon>Actinomycetota</taxon>
        <taxon>Actinomycetes</taxon>
        <taxon>Pseudonocardiales</taxon>
        <taxon>Pseudonocardiaceae</taxon>
        <taxon>Herbihabitans</taxon>
    </lineage>
</organism>
<keyword evidence="3" id="KW-0804">Transcription</keyword>
<reference evidence="6 7" key="1">
    <citation type="submission" date="2019-02" db="EMBL/GenBank/DDBJ databases">
        <title>Genomic Encyclopedia of Type Strains, Phase IV (KMG-IV): sequencing the most valuable type-strain genomes for metagenomic binning, comparative biology and taxonomic classification.</title>
        <authorList>
            <person name="Goeker M."/>
        </authorList>
    </citation>
    <scope>NUCLEOTIDE SEQUENCE [LARGE SCALE GENOMIC DNA]</scope>
    <source>
        <strain evidence="6 7">DSM 101727</strain>
    </source>
</reference>
<evidence type="ECO:0000259" key="5">
    <source>
        <dbReference type="PROSITE" id="PS50977"/>
    </source>
</evidence>
<keyword evidence="2 4" id="KW-0238">DNA-binding</keyword>
<evidence type="ECO:0000256" key="4">
    <source>
        <dbReference type="PROSITE-ProRule" id="PRU00335"/>
    </source>
</evidence>
<proteinExistence type="predicted"/>
<feature type="DNA-binding region" description="H-T-H motif" evidence="4">
    <location>
        <begin position="37"/>
        <end position="56"/>
    </location>
</feature>
<dbReference type="EMBL" id="SGWQ01000002">
    <property type="protein sequence ID" value="RZS43240.1"/>
    <property type="molecule type" value="Genomic_DNA"/>
</dbReference>
<dbReference type="GO" id="GO:0003677">
    <property type="term" value="F:DNA binding"/>
    <property type="evidence" value="ECO:0007669"/>
    <property type="project" value="UniProtKB-UniRule"/>
</dbReference>
<dbReference type="Gene3D" id="1.10.10.60">
    <property type="entry name" value="Homeodomain-like"/>
    <property type="match status" value="1"/>
</dbReference>
<dbReference type="InterPro" id="IPR036271">
    <property type="entry name" value="Tet_transcr_reg_TetR-rel_C_sf"/>
</dbReference>
<evidence type="ECO:0000256" key="3">
    <source>
        <dbReference type="ARBA" id="ARBA00023163"/>
    </source>
</evidence>
<dbReference type="PROSITE" id="PS50977">
    <property type="entry name" value="HTH_TETR_2"/>
    <property type="match status" value="1"/>
</dbReference>
<evidence type="ECO:0000256" key="2">
    <source>
        <dbReference type="ARBA" id="ARBA00023125"/>
    </source>
</evidence>
<gene>
    <name evidence="6" type="ORF">EV193_102219</name>
</gene>
<evidence type="ECO:0000256" key="1">
    <source>
        <dbReference type="ARBA" id="ARBA00023015"/>
    </source>
</evidence>
<dbReference type="Pfam" id="PF16925">
    <property type="entry name" value="TetR_C_13"/>
    <property type="match status" value="1"/>
</dbReference>
<dbReference type="Gene3D" id="1.10.357.10">
    <property type="entry name" value="Tetracycline Repressor, domain 2"/>
    <property type="match status" value="1"/>
</dbReference>
<dbReference type="PANTHER" id="PTHR47506:SF6">
    <property type="entry name" value="HTH-TYPE TRANSCRIPTIONAL REPRESSOR NEMR"/>
    <property type="match status" value="1"/>
</dbReference>
<keyword evidence="7" id="KW-1185">Reference proteome</keyword>
<comment type="caution">
    <text evidence="6">The sequence shown here is derived from an EMBL/GenBank/DDBJ whole genome shotgun (WGS) entry which is preliminary data.</text>
</comment>
<feature type="domain" description="HTH tetR-type" evidence="5">
    <location>
        <begin position="14"/>
        <end position="74"/>
    </location>
</feature>